<keyword evidence="5" id="KW-1185">Reference proteome</keyword>
<name>A0ABQ9GCP8_9NEOP</name>
<evidence type="ECO:0000256" key="1">
    <source>
        <dbReference type="ARBA" id="ARBA00022581"/>
    </source>
</evidence>
<accession>A0ABQ9GCP8</accession>
<evidence type="ECO:0000256" key="2">
    <source>
        <dbReference type="SAM" id="MobiDB-lite"/>
    </source>
</evidence>
<dbReference type="EMBL" id="JARBHB010000013">
    <property type="protein sequence ID" value="KAJ8870190.1"/>
    <property type="molecule type" value="Genomic_DNA"/>
</dbReference>
<gene>
    <name evidence="4" type="ORF">PR048_029206</name>
</gene>
<reference evidence="4 5" key="1">
    <citation type="submission" date="2023-02" db="EMBL/GenBank/DDBJ databases">
        <title>LHISI_Scaffold_Assembly.</title>
        <authorList>
            <person name="Stuart O.P."/>
            <person name="Cleave R."/>
            <person name="Magrath M.J.L."/>
            <person name="Mikheyev A.S."/>
        </authorList>
    </citation>
    <scope>NUCLEOTIDE SEQUENCE [LARGE SCALE GENOMIC DNA]</scope>
    <source>
        <strain evidence="4">Daus_M_001</strain>
        <tissue evidence="4">Leg muscle</tissue>
    </source>
</reference>
<feature type="region of interest" description="Disordered" evidence="2">
    <location>
        <begin position="406"/>
        <end position="456"/>
    </location>
</feature>
<keyword evidence="3" id="KW-0812">Transmembrane</keyword>
<feature type="compositionally biased region" description="Basic and acidic residues" evidence="2">
    <location>
        <begin position="430"/>
        <end position="442"/>
    </location>
</feature>
<comment type="caution">
    <text evidence="4">The sequence shown here is derived from an EMBL/GenBank/DDBJ whole genome shotgun (WGS) entry which is preliminary data.</text>
</comment>
<feature type="compositionally biased region" description="Low complexity" evidence="2">
    <location>
        <begin position="643"/>
        <end position="655"/>
    </location>
</feature>
<feature type="compositionally biased region" description="Pro residues" evidence="2">
    <location>
        <begin position="746"/>
        <end position="763"/>
    </location>
</feature>
<dbReference type="PANTHER" id="PTHR13037">
    <property type="entry name" value="FORMIN"/>
    <property type="match status" value="1"/>
</dbReference>
<feature type="region of interest" description="Disordered" evidence="2">
    <location>
        <begin position="643"/>
        <end position="674"/>
    </location>
</feature>
<evidence type="ECO:0000313" key="4">
    <source>
        <dbReference type="EMBL" id="KAJ8870190.1"/>
    </source>
</evidence>
<feature type="region of interest" description="Disordered" evidence="2">
    <location>
        <begin position="1"/>
        <end position="27"/>
    </location>
</feature>
<feature type="region of interest" description="Disordered" evidence="2">
    <location>
        <begin position="564"/>
        <end position="590"/>
    </location>
</feature>
<dbReference type="Proteomes" id="UP001159363">
    <property type="component" value="Chromosome 12"/>
</dbReference>
<proteinExistence type="predicted"/>
<dbReference type="PANTHER" id="PTHR13037:SF24">
    <property type="entry name" value="POLYCOMB PROTEIN PCL-RELATED"/>
    <property type="match status" value="1"/>
</dbReference>
<feature type="compositionally biased region" description="Polar residues" evidence="2">
    <location>
        <begin position="576"/>
        <end position="585"/>
    </location>
</feature>
<feature type="transmembrane region" description="Helical" evidence="3">
    <location>
        <begin position="1028"/>
        <end position="1055"/>
    </location>
</feature>
<feature type="compositionally biased region" description="Polar residues" evidence="2">
    <location>
        <begin position="1096"/>
        <end position="1118"/>
    </location>
</feature>
<feature type="compositionally biased region" description="Polar residues" evidence="2">
    <location>
        <begin position="1"/>
        <end position="10"/>
    </location>
</feature>
<evidence type="ECO:0000256" key="3">
    <source>
        <dbReference type="SAM" id="Phobius"/>
    </source>
</evidence>
<organism evidence="4 5">
    <name type="scientific">Dryococelus australis</name>
    <dbReference type="NCBI Taxonomy" id="614101"/>
    <lineage>
        <taxon>Eukaryota</taxon>
        <taxon>Metazoa</taxon>
        <taxon>Ecdysozoa</taxon>
        <taxon>Arthropoda</taxon>
        <taxon>Hexapoda</taxon>
        <taxon>Insecta</taxon>
        <taxon>Pterygota</taxon>
        <taxon>Neoptera</taxon>
        <taxon>Polyneoptera</taxon>
        <taxon>Phasmatodea</taxon>
        <taxon>Verophasmatodea</taxon>
        <taxon>Anareolatae</taxon>
        <taxon>Phasmatidae</taxon>
        <taxon>Eurycanthinae</taxon>
        <taxon>Dryococelus</taxon>
    </lineage>
</organism>
<keyword evidence="3" id="KW-1133">Transmembrane helix</keyword>
<evidence type="ECO:0000313" key="5">
    <source>
        <dbReference type="Proteomes" id="UP001159363"/>
    </source>
</evidence>
<feature type="region of interest" description="Disordered" evidence="2">
    <location>
        <begin position="1094"/>
        <end position="1118"/>
    </location>
</feature>
<protein>
    <submittedName>
        <fullName evidence="4">Uncharacterized protein</fullName>
    </submittedName>
</protein>
<feature type="region of interest" description="Disordered" evidence="2">
    <location>
        <begin position="746"/>
        <end position="782"/>
    </location>
</feature>
<feature type="region of interest" description="Disordered" evidence="2">
    <location>
        <begin position="295"/>
        <end position="314"/>
    </location>
</feature>
<keyword evidence="3" id="KW-0472">Membrane</keyword>
<keyword evidence="1" id="KW-0945">Host-virus interaction</keyword>
<sequence length="1118" mass="121563">MLPRTNTSGPTPKAVKQPHTITPPSSNFLVDTIHSGRNHSPGRRHTHACPSDRNNVILVSSLHRTDFHCSSIQLRRSKHHLSRRALLLVVVWGLCATAIPKYPSRVLRFLSVKIGGRPERAALAECPLIFHLRRTNATVDLDLFSFLAIARLDSPLKWQPTITPLLKSDSSVLRDISLSTGSTPACSTTCLPPWRTGFESRLGHSPDFPLPLHSCASPCSLFGGQDLDVESRPDLSMVHLCMTLQCAAWTQQVPGSSCSQLSGTTSFVSRGRLEGACVTAGTACRRQCNWKESAGRGAGERRPLGGGGGVGKGAASLQDLKRQYKRGRAERCWIVEGELNGAASPSGPIRRSPRSPELLLAVSTSYRPLSPPSTTRPRRPNFPAESTAAALSLSIRLTSSHTVDPGLLAGQSGQKPVGVPEGAGLGMAQRRNERTGETEYPRENPPTSGIVGHDSHMRKSGIEPASLGGAERALFCGRGLVALRRASLMAWSSQRSANTTETRAEGGGGGGVVYRRTHLAPVCGKRSKTRREIEPRKSFNWGVNSGEVTLSELRAFQLGPHWNARAGETGVPRENPTASSSTIPTCGNPRVNPPGIEPGLPWWSEVSALSTAPPLPPVTLLKNYTSALGVNRSHGHLGRERWTPYVTTPTAPTRTPVDRQAQSTAPLRRATEQRNHHAWSRFKFTDLQAVETLTPSQEILYLPLESIFDMALPRFFSSPFRVPSASSPPLKPHHLLPSPPLVLPPTSPYTLPHPPPPSSPPFSPLTSTSPYTPPHLRSRHYPTIPQTTHIPAASSLQGALDIVNNSSRPTTAQNIILHPVISAPDVAGKGARQESHVDSLIRRPSGHIATEEPAALISGELYAGTLTGVLQTDLLLHSGRHRFRRLGWCRDARWQLGKVGWTPVGTVPPRSRSEGAIRATLTRTSSASSLLRARRAVFPSTKVPRYVVRHPENWYLYQETGTSNTTVVECNGEMCAAIKTVQQVHAGLREIRNESSRRLLPCSSLVKGNSLVKGVVILRRIIVLLVRYFINTVAMFVIANAVFMIVFASCLILNIEFTFLSRGSRGHRQYLEPTTNFSPPSPSAIIILLPEKTRRPATSSGTIPTCENPPTGNRTRFA</sequence>